<dbReference type="InterPro" id="IPR011990">
    <property type="entry name" value="TPR-like_helical_dom_sf"/>
</dbReference>
<feature type="non-terminal residue" evidence="1">
    <location>
        <position position="1"/>
    </location>
</feature>
<sequence>EGVDLARQWGKPSPEISARLNVCLDVLHLGDPLRVLAMLDEIEVQIKGGSFGFHNWRWRLRLLHTHGLCFLALDEPAKALAMAEEGLLLAETAIIRKYVALNHEMKGAAMAELGKMDDAISELKTAISLADAIQYQPIRWAGRHQLAKLYYQNGLEQEAKNTSSKAEHIIQTIAAALDEKTLQTSFLNAALP</sequence>
<dbReference type="SUPFAM" id="SSF48452">
    <property type="entry name" value="TPR-like"/>
    <property type="match status" value="1"/>
</dbReference>
<evidence type="ECO:0008006" key="2">
    <source>
        <dbReference type="Google" id="ProtNLM"/>
    </source>
</evidence>
<dbReference type="EMBL" id="BART01020801">
    <property type="protein sequence ID" value="GAG92478.1"/>
    <property type="molecule type" value="Genomic_DNA"/>
</dbReference>
<name>X1C7W3_9ZZZZ</name>
<accession>X1C7W3</accession>
<organism evidence="1">
    <name type="scientific">marine sediment metagenome</name>
    <dbReference type="NCBI Taxonomy" id="412755"/>
    <lineage>
        <taxon>unclassified sequences</taxon>
        <taxon>metagenomes</taxon>
        <taxon>ecological metagenomes</taxon>
    </lineage>
</organism>
<protein>
    <recommendedName>
        <fullName evidence="2">MalT-like TPR region domain-containing protein</fullName>
    </recommendedName>
</protein>
<reference evidence="1" key="1">
    <citation type="journal article" date="2014" name="Front. Microbiol.">
        <title>High frequency of phylogenetically diverse reductive dehalogenase-homologous genes in deep subseafloor sedimentary metagenomes.</title>
        <authorList>
            <person name="Kawai M."/>
            <person name="Futagami T."/>
            <person name="Toyoda A."/>
            <person name="Takaki Y."/>
            <person name="Nishi S."/>
            <person name="Hori S."/>
            <person name="Arai W."/>
            <person name="Tsubouchi T."/>
            <person name="Morono Y."/>
            <person name="Uchiyama I."/>
            <person name="Ito T."/>
            <person name="Fujiyama A."/>
            <person name="Inagaki F."/>
            <person name="Takami H."/>
        </authorList>
    </citation>
    <scope>NUCLEOTIDE SEQUENCE</scope>
    <source>
        <strain evidence="1">Expedition CK06-06</strain>
    </source>
</reference>
<evidence type="ECO:0000313" key="1">
    <source>
        <dbReference type="EMBL" id="GAG92478.1"/>
    </source>
</evidence>
<comment type="caution">
    <text evidence="1">The sequence shown here is derived from an EMBL/GenBank/DDBJ whole genome shotgun (WGS) entry which is preliminary data.</text>
</comment>
<dbReference type="Gene3D" id="1.25.40.10">
    <property type="entry name" value="Tetratricopeptide repeat domain"/>
    <property type="match status" value="1"/>
</dbReference>
<gene>
    <name evidence="1" type="ORF">S01H4_38549</name>
</gene>
<proteinExistence type="predicted"/>
<dbReference type="AlphaFoldDB" id="X1C7W3"/>